<gene>
    <name evidence="2" type="ORF">CAL26_10815</name>
</gene>
<reference evidence="2" key="1">
    <citation type="submission" date="2017-05" db="EMBL/GenBank/DDBJ databases">
        <title>Complete and WGS of Bordetella genogroups.</title>
        <authorList>
            <person name="Spilker T."/>
            <person name="Lipuma J."/>
        </authorList>
    </citation>
    <scope>NUCLEOTIDE SEQUENCE</scope>
    <source>
        <strain evidence="2">AU21707</strain>
    </source>
</reference>
<evidence type="ECO:0000259" key="1">
    <source>
        <dbReference type="Pfam" id="PF07007"/>
    </source>
</evidence>
<dbReference type="Pfam" id="PF07007">
    <property type="entry name" value="LprI"/>
    <property type="match status" value="1"/>
</dbReference>
<dbReference type="AlphaFoldDB" id="A0A261RG08"/>
<name>A0A261RG08_9BORD</name>
<protein>
    <recommendedName>
        <fullName evidence="1">Lysozyme inhibitor LprI-like N-terminal domain-containing protein</fullName>
    </recommendedName>
</protein>
<dbReference type="EMBL" id="NEVJ01000002">
    <property type="protein sequence ID" value="OZI23895.1"/>
    <property type="molecule type" value="Genomic_DNA"/>
</dbReference>
<comment type="caution">
    <text evidence="2">The sequence shown here is derived from an EMBL/GenBank/DDBJ whole genome shotgun (WGS) entry which is preliminary data.</text>
</comment>
<accession>A0A261RG08</accession>
<feature type="domain" description="Lysozyme inhibitor LprI-like N-terminal" evidence="1">
    <location>
        <begin position="117"/>
        <end position="217"/>
    </location>
</feature>
<evidence type="ECO:0000313" key="2">
    <source>
        <dbReference type="EMBL" id="OZI23895.1"/>
    </source>
</evidence>
<dbReference type="Gene3D" id="1.20.1270.180">
    <property type="match status" value="1"/>
</dbReference>
<dbReference type="InterPro" id="IPR009739">
    <property type="entry name" value="LprI-like_N"/>
</dbReference>
<evidence type="ECO:0000313" key="3">
    <source>
        <dbReference type="Proteomes" id="UP000216857"/>
    </source>
</evidence>
<dbReference type="Proteomes" id="UP000216857">
    <property type="component" value="Unassembled WGS sequence"/>
</dbReference>
<organism evidence="2 3">
    <name type="scientific">Bordetella genomosp. 9</name>
    <dbReference type="NCBI Taxonomy" id="1416803"/>
    <lineage>
        <taxon>Bacteria</taxon>
        <taxon>Pseudomonadati</taxon>
        <taxon>Pseudomonadota</taxon>
        <taxon>Betaproteobacteria</taxon>
        <taxon>Burkholderiales</taxon>
        <taxon>Alcaligenaceae</taxon>
        <taxon>Bordetella</taxon>
    </lineage>
</organism>
<sequence length="220" mass="24244">MRAADYQKITRLCMKYVLLLLRGRSRRHRAYSVQRQFMWNDLAARTQRSFHVQPGRSHRPFLKSSARLSRDRKDQAMKATLLRIGIAAMAAWAAAPGAAWSAGAAAPVTTASVLDNCAAALAGQPRTAMHGCLDTELKAARQQMNAVYAKVEADLRKIDSASTPEALRTLKHAQDSFKSFLQKECKRQGAALMGGTGAGDTEQACQVSLIKWRTTQLLEQ</sequence>
<keyword evidence="3" id="KW-1185">Reference proteome</keyword>
<proteinExistence type="predicted"/>